<proteinExistence type="predicted"/>
<feature type="signal peptide" evidence="1">
    <location>
        <begin position="1"/>
        <end position="18"/>
    </location>
</feature>
<gene>
    <name evidence="2" type="ORF">AB6A40_010567</name>
</gene>
<accession>A0ABD6EV88</accession>
<dbReference type="InterPro" id="IPR045860">
    <property type="entry name" value="Snake_toxin-like_sf"/>
</dbReference>
<dbReference type="AlphaFoldDB" id="A0ABD6EV88"/>
<reference evidence="2 3" key="1">
    <citation type="submission" date="2024-08" db="EMBL/GenBank/DDBJ databases">
        <title>Gnathostoma spinigerum genome.</title>
        <authorList>
            <person name="Gonzalez-Bertolin B."/>
            <person name="Monzon S."/>
            <person name="Zaballos A."/>
            <person name="Jimenez P."/>
            <person name="Dekumyoy P."/>
            <person name="Varona S."/>
            <person name="Cuesta I."/>
            <person name="Sumanam S."/>
            <person name="Adisakwattana P."/>
            <person name="Gasser R.B."/>
            <person name="Hernandez-Gonzalez A."/>
            <person name="Young N.D."/>
            <person name="Perteguer M.J."/>
        </authorList>
    </citation>
    <scope>NUCLEOTIDE SEQUENCE [LARGE SCALE GENOMIC DNA]</scope>
    <source>
        <strain evidence="2">AL3</strain>
        <tissue evidence="2">Liver</tissue>
    </source>
</reference>
<organism evidence="2 3">
    <name type="scientific">Gnathostoma spinigerum</name>
    <dbReference type="NCBI Taxonomy" id="75299"/>
    <lineage>
        <taxon>Eukaryota</taxon>
        <taxon>Metazoa</taxon>
        <taxon>Ecdysozoa</taxon>
        <taxon>Nematoda</taxon>
        <taxon>Chromadorea</taxon>
        <taxon>Rhabditida</taxon>
        <taxon>Spirurina</taxon>
        <taxon>Gnathostomatomorpha</taxon>
        <taxon>Gnathostomatoidea</taxon>
        <taxon>Gnathostomatidae</taxon>
        <taxon>Gnathostoma</taxon>
    </lineage>
</organism>
<keyword evidence="1" id="KW-0732">Signal</keyword>
<protein>
    <recommendedName>
        <fullName evidence="4">UPAR/Ly6 domain-containing protein</fullName>
    </recommendedName>
</protein>
<evidence type="ECO:0000313" key="2">
    <source>
        <dbReference type="EMBL" id="MFH4983858.1"/>
    </source>
</evidence>
<feature type="chain" id="PRO_5044862333" description="UPAR/Ly6 domain-containing protein" evidence="1">
    <location>
        <begin position="19"/>
        <end position="107"/>
    </location>
</feature>
<dbReference type="PROSITE" id="PS51257">
    <property type="entry name" value="PROKAR_LIPOPROTEIN"/>
    <property type="match status" value="1"/>
</dbReference>
<dbReference type="EMBL" id="JBGFUD010014155">
    <property type="protein sequence ID" value="MFH4983858.1"/>
    <property type="molecule type" value="Genomic_DNA"/>
</dbReference>
<keyword evidence="3" id="KW-1185">Reference proteome</keyword>
<evidence type="ECO:0000256" key="1">
    <source>
        <dbReference type="SAM" id="SignalP"/>
    </source>
</evidence>
<dbReference type="SUPFAM" id="SSF57302">
    <property type="entry name" value="Snake toxin-like"/>
    <property type="match status" value="1"/>
</dbReference>
<name>A0ABD6EV88_9BILA</name>
<comment type="caution">
    <text evidence="2">The sequence shown here is derived from an EMBL/GenBank/DDBJ whole genome shotgun (WGS) entry which is preliminary data.</text>
</comment>
<evidence type="ECO:0000313" key="3">
    <source>
        <dbReference type="Proteomes" id="UP001608902"/>
    </source>
</evidence>
<evidence type="ECO:0008006" key="4">
    <source>
        <dbReference type="Google" id="ProtNLM"/>
    </source>
</evidence>
<dbReference type="Proteomes" id="UP001608902">
    <property type="component" value="Unassembled WGS sequence"/>
</dbReference>
<sequence>MRFNQWIILLSCSNFAFSLSCYDSEPGCWYIKECSSSVEYCYIMDGAFYGVHGIAKGCASPSSRPLCKSEGCREESGIYTLSGWFKGRICCCSKDECNGEATIETAL</sequence>